<evidence type="ECO:0000256" key="25">
    <source>
        <dbReference type="ARBA" id="ARBA00048895"/>
    </source>
</evidence>
<evidence type="ECO:0000256" key="24">
    <source>
        <dbReference type="ARBA" id="ARBA00048826"/>
    </source>
</evidence>
<evidence type="ECO:0000256" key="1">
    <source>
        <dbReference type="ARBA" id="ARBA00004131"/>
    </source>
</evidence>
<evidence type="ECO:0000256" key="18">
    <source>
        <dbReference type="ARBA" id="ARBA00047920"/>
    </source>
</evidence>
<evidence type="ECO:0000256" key="9">
    <source>
        <dbReference type="ARBA" id="ARBA00022832"/>
    </source>
</evidence>
<keyword evidence="8" id="KW-0256">Endoplasmic reticulum</keyword>
<comment type="catalytic activity">
    <reaction evidence="16">
        <text>2,6,10,14-tetramethylpentadecanal + NAD(+) + H2O = 2,6,10,14-tetramethylpentadecanoate + NADH + 2 H(+)</text>
        <dbReference type="Rhea" id="RHEA:44016"/>
        <dbReference type="ChEBI" id="CHEBI:15377"/>
        <dbReference type="ChEBI" id="CHEBI:15378"/>
        <dbReference type="ChEBI" id="CHEBI:49189"/>
        <dbReference type="ChEBI" id="CHEBI:57540"/>
        <dbReference type="ChEBI" id="CHEBI:57945"/>
        <dbReference type="ChEBI" id="CHEBI:77268"/>
    </reaction>
</comment>
<keyword evidence="13" id="KW-0520">NAD</keyword>
<proteinExistence type="inferred from homology"/>
<comment type="catalytic activity">
    <reaction evidence="26">
        <text>decanal + NAD(+) + H2O = decanoate + NADH + 2 H(+)</text>
        <dbReference type="Rhea" id="RHEA:44104"/>
        <dbReference type="ChEBI" id="CHEBI:15377"/>
        <dbReference type="ChEBI" id="CHEBI:15378"/>
        <dbReference type="ChEBI" id="CHEBI:27689"/>
        <dbReference type="ChEBI" id="CHEBI:31457"/>
        <dbReference type="ChEBI" id="CHEBI:57540"/>
        <dbReference type="ChEBI" id="CHEBI:57945"/>
    </reaction>
</comment>
<dbReference type="Gene3D" id="3.40.605.10">
    <property type="entry name" value="Aldehyde Dehydrogenase, Chain A, domain 1"/>
    <property type="match status" value="1"/>
</dbReference>
<protein>
    <recommendedName>
        <fullName evidence="31">Multidrug and toxin extrusion protein</fullName>
    </recommendedName>
</protein>
<comment type="catalytic activity">
    <reaction evidence="21">
        <text>22-oxodocosanoate + NAD(+) + H2O = docosanedioate + NADH + 2 H(+)</text>
        <dbReference type="Rhea" id="RHEA:39015"/>
        <dbReference type="ChEBI" id="CHEBI:15377"/>
        <dbReference type="ChEBI" id="CHEBI:15378"/>
        <dbReference type="ChEBI" id="CHEBI:57540"/>
        <dbReference type="ChEBI" id="CHEBI:57945"/>
        <dbReference type="ChEBI" id="CHEBI:76298"/>
        <dbReference type="ChEBI" id="CHEBI:76299"/>
    </reaction>
</comment>
<dbReference type="GO" id="GO:0006081">
    <property type="term" value="P:aldehyde metabolic process"/>
    <property type="evidence" value="ECO:0007669"/>
    <property type="project" value="InterPro"/>
</dbReference>
<evidence type="ECO:0000256" key="8">
    <source>
        <dbReference type="ARBA" id="ARBA00022824"/>
    </source>
</evidence>
<feature type="transmembrane region" description="Helical" evidence="31">
    <location>
        <begin position="338"/>
        <end position="365"/>
    </location>
</feature>
<evidence type="ECO:0000256" key="29">
    <source>
        <dbReference type="PROSITE-ProRule" id="PRU10007"/>
    </source>
</evidence>
<feature type="transmembrane region" description="Helical" evidence="31">
    <location>
        <begin position="371"/>
        <end position="388"/>
    </location>
</feature>
<comment type="catalytic activity">
    <reaction evidence="19">
        <text>tetradecanal + NAD(+) + H2O = tetradecanoate + NADH + 2 H(+)</text>
        <dbReference type="Rhea" id="RHEA:44172"/>
        <dbReference type="ChEBI" id="CHEBI:15377"/>
        <dbReference type="ChEBI" id="CHEBI:15378"/>
        <dbReference type="ChEBI" id="CHEBI:30807"/>
        <dbReference type="ChEBI" id="CHEBI:57540"/>
        <dbReference type="ChEBI" id="CHEBI:57945"/>
        <dbReference type="ChEBI" id="CHEBI:84067"/>
    </reaction>
</comment>
<dbReference type="PANTHER" id="PTHR43570">
    <property type="entry name" value="ALDEHYDE DEHYDROGENASE"/>
    <property type="match status" value="1"/>
</dbReference>
<comment type="similarity">
    <text evidence="3 30">Belongs to the aldehyde dehydrogenase family.</text>
</comment>
<dbReference type="CDD" id="cd13132">
    <property type="entry name" value="MATE_eukaryotic"/>
    <property type="match status" value="1"/>
</dbReference>
<dbReference type="NCBIfam" id="TIGR00797">
    <property type="entry name" value="matE"/>
    <property type="match status" value="1"/>
</dbReference>
<keyword evidence="14" id="KW-0443">Lipid metabolism</keyword>
<evidence type="ECO:0000256" key="17">
    <source>
        <dbReference type="ARBA" id="ARBA00047531"/>
    </source>
</evidence>
<dbReference type="EMBL" id="JAEMGP010000011">
    <property type="protein sequence ID" value="KAG5203413.1"/>
    <property type="molecule type" value="Genomic_DNA"/>
</dbReference>
<dbReference type="GO" id="GO:0004028">
    <property type="term" value="F:3-chloroallyl aldehyde dehydrogenase activity"/>
    <property type="evidence" value="ECO:0007669"/>
    <property type="project" value="TreeGrafter"/>
</dbReference>
<comment type="catalytic activity">
    <reaction evidence="20">
        <text>dodecanoate + NADH + 2 H(+) = dodecanal + NAD(+) + H2O</text>
        <dbReference type="Rhea" id="RHEA:44168"/>
        <dbReference type="ChEBI" id="CHEBI:15377"/>
        <dbReference type="ChEBI" id="CHEBI:15378"/>
        <dbReference type="ChEBI" id="CHEBI:18262"/>
        <dbReference type="ChEBI" id="CHEBI:27836"/>
        <dbReference type="ChEBI" id="CHEBI:57540"/>
        <dbReference type="ChEBI" id="CHEBI:57945"/>
    </reaction>
</comment>
<evidence type="ECO:0000256" key="16">
    <source>
        <dbReference type="ARBA" id="ARBA00047498"/>
    </source>
</evidence>
<comment type="catalytic activity">
    <reaction evidence="17">
        <text>heptanal + NAD(+) + H2O = heptanoate + NADH + 2 H(+)</text>
        <dbReference type="Rhea" id="RHEA:44108"/>
        <dbReference type="ChEBI" id="CHEBI:15377"/>
        <dbReference type="ChEBI" id="CHEBI:15378"/>
        <dbReference type="ChEBI" id="CHEBI:32362"/>
        <dbReference type="ChEBI" id="CHEBI:34787"/>
        <dbReference type="ChEBI" id="CHEBI:57540"/>
        <dbReference type="ChEBI" id="CHEBI:57945"/>
    </reaction>
</comment>
<dbReference type="GO" id="GO:0006631">
    <property type="term" value="P:fatty acid metabolic process"/>
    <property type="evidence" value="ECO:0007669"/>
    <property type="project" value="UniProtKB-KW"/>
</dbReference>
<keyword evidence="6" id="KW-0597">Phosphoprotein</keyword>
<organism evidence="33 34">
    <name type="scientific">Ovis aries</name>
    <name type="common">Sheep</name>
    <dbReference type="NCBI Taxonomy" id="9940"/>
    <lineage>
        <taxon>Eukaryota</taxon>
        <taxon>Metazoa</taxon>
        <taxon>Chordata</taxon>
        <taxon>Craniata</taxon>
        <taxon>Vertebrata</taxon>
        <taxon>Euteleostomi</taxon>
        <taxon>Mammalia</taxon>
        <taxon>Eutheria</taxon>
        <taxon>Laurasiatheria</taxon>
        <taxon>Artiodactyla</taxon>
        <taxon>Ruminantia</taxon>
        <taxon>Pecora</taxon>
        <taxon>Bovidae</taxon>
        <taxon>Caprinae</taxon>
        <taxon>Ovis</taxon>
    </lineage>
</organism>
<dbReference type="GO" id="GO:0015297">
    <property type="term" value="F:antiporter activity"/>
    <property type="evidence" value="ECO:0007669"/>
    <property type="project" value="InterPro"/>
</dbReference>
<evidence type="ECO:0000256" key="14">
    <source>
        <dbReference type="ARBA" id="ARBA00023098"/>
    </source>
</evidence>
<sequence>MEAAEELTPGPGARALSPERRAPRCLRLADLRRELGALLFLAGPAFLAQLMVFLIGFVSSVFCGHLGKLELDAVTLAIAVVNVTGVSVGFGLSSACDTLISQTFGSQNKKHVGVILQRGVLVLLLCCLPCWALFLNTQLILLLCRQDPAVSRLTQTYVMIFIPALPATFLYTLQVKYLLNQGIVLPQMVTGVAANLVNALANYLFLYQMHLGVMGSALANTVSQFTLALLLFLYILAKRLHQDTWGGWSWECLQDWGPFFRLAIPSMLMLCIEWWAYEIGSFLSGVLGMVELGAQSIAYELAVIVYMVPTGFSVAASVRVGNALGAGDIEQAKTSSAVALLVTGLFAVIFCVLLLGCKDVVGYVFTKDREIISLVAQVVPIYAVSHLFEGLACTCGGILRGTGNQKAGAIINAVGYYVLGLPIGISLMFAAGLGLLGLWSGITICTISQAACFLGFIARLNWKEACQQAQEHANLKRRMAGNGTAMLPQDPLCPGLWSGLTVFQTLFYLVYVWRIDWNRAAEQKMLLYEYTDECLDGMFKIIRLAMEREVQRVRAAFGSGRSRPLTFRRRQLEALRAMVQEREKDILAAIGADLSKSEFNAYSQEVISVLGEIDLMLEKLPEWAAAKPAQRNLLTMLDEAYIQPEPLGVVLIIGAWNYPFVLTIQPLIGAIAAGNAVIIKPSEVSENTAKLLAKLLPQYLDQDLYAVVNGGVEETTELLKQRFDHILYTGNTAVGKIVMQAAAKHLTPVTLELGGKSPCFVDRDCDLDVACRRIAWGKFMNCGQTCIAPDYVLCEPSLQDQIVRKVQEAVKEFYGENVKESPDYERIVNLRHFKRIQSLLEGQKIAFGGEMDEATRYIAPTVLTDVDPDTKVMQEEIFGPILPIVPVKNADEAIQFINEREKPLAFYVFSHNSKLIKRMIDGTSSGGVTGNDVIMHFMLSSLPFGGVGSSGMGAYHGKHSFDTFSHQRPCLLKTLKREGANQLRYPPNSQSKVDWAKFFLLKRFNKGKLGLLLLTLLGVLAAVLIKGGYY</sequence>
<feature type="transmembrane region" description="Helical" evidence="31">
    <location>
        <begin position="409"/>
        <end position="430"/>
    </location>
</feature>
<evidence type="ECO:0000313" key="33">
    <source>
        <dbReference type="EMBL" id="KAG5203413.1"/>
    </source>
</evidence>
<comment type="catalytic activity">
    <reaction evidence="27">
        <text>hexadecanoate + NADH + 2 H(+) = hexadecanal + NAD(+) + H2O</text>
        <dbReference type="Rhea" id="RHEA:33739"/>
        <dbReference type="ChEBI" id="CHEBI:7896"/>
        <dbReference type="ChEBI" id="CHEBI:15377"/>
        <dbReference type="ChEBI" id="CHEBI:15378"/>
        <dbReference type="ChEBI" id="CHEBI:17600"/>
        <dbReference type="ChEBI" id="CHEBI:57540"/>
        <dbReference type="ChEBI" id="CHEBI:57945"/>
    </reaction>
</comment>
<evidence type="ECO:0000256" key="19">
    <source>
        <dbReference type="ARBA" id="ARBA00047959"/>
    </source>
</evidence>
<evidence type="ECO:0000256" key="28">
    <source>
        <dbReference type="ARBA" id="ARBA00049194"/>
    </source>
</evidence>
<comment type="subcellular location">
    <subcellularLocation>
        <location evidence="1">Endoplasmic reticulum membrane</location>
        <topology evidence="1">Single-pass membrane protein</topology>
        <orientation evidence="1">Cytoplasmic side</orientation>
    </subcellularLocation>
    <subcellularLocation>
        <location evidence="2">Microsome membrane</location>
    </subcellularLocation>
</comment>
<comment type="caution">
    <text evidence="33">The sequence shown here is derived from an EMBL/GenBank/DDBJ whole genome shotgun (WGS) entry which is preliminary data.</text>
</comment>
<dbReference type="InterPro" id="IPR045069">
    <property type="entry name" value="MATE_euk"/>
</dbReference>
<evidence type="ECO:0000256" key="3">
    <source>
        <dbReference type="ARBA" id="ARBA00009986"/>
    </source>
</evidence>
<dbReference type="CDD" id="cd07132">
    <property type="entry name" value="ALDH_F3AB"/>
    <property type="match status" value="1"/>
</dbReference>
<comment type="catalytic activity">
    <reaction evidence="28">
        <text>an aldehyde + NAD(+) + H2O = a carboxylate + NADH + 2 H(+)</text>
        <dbReference type="Rhea" id="RHEA:16185"/>
        <dbReference type="ChEBI" id="CHEBI:15377"/>
        <dbReference type="ChEBI" id="CHEBI:15378"/>
        <dbReference type="ChEBI" id="CHEBI:17478"/>
        <dbReference type="ChEBI" id="CHEBI:29067"/>
        <dbReference type="ChEBI" id="CHEBI:57540"/>
        <dbReference type="ChEBI" id="CHEBI:57945"/>
        <dbReference type="EC" id="1.2.1.3"/>
    </reaction>
</comment>
<feature type="transmembrane region" description="Helical" evidence="31">
    <location>
        <begin position="1009"/>
        <end position="1029"/>
    </location>
</feature>
<evidence type="ECO:0000256" key="11">
    <source>
        <dbReference type="ARBA" id="ARBA00022989"/>
    </source>
</evidence>
<gene>
    <name evidence="33" type="ORF">JEQ12_002996</name>
</gene>
<dbReference type="PROSITE" id="PS00070">
    <property type="entry name" value="ALDEHYDE_DEHYDR_CYS"/>
    <property type="match status" value="1"/>
</dbReference>
<keyword evidence="15 31" id="KW-0472">Membrane</keyword>
<dbReference type="InterPro" id="IPR029510">
    <property type="entry name" value="Ald_DH_CS_GLU"/>
</dbReference>
<evidence type="ECO:0000256" key="7">
    <source>
        <dbReference type="ARBA" id="ARBA00022692"/>
    </source>
</evidence>
<name>A0A836D1N9_SHEEP</name>
<keyword evidence="11 31" id="KW-1133">Transmembrane helix</keyword>
<evidence type="ECO:0000256" key="31">
    <source>
        <dbReference type="RuleBase" id="RU004914"/>
    </source>
</evidence>
<feature type="transmembrane region" description="Helical" evidence="31">
    <location>
        <begin position="154"/>
        <end position="173"/>
    </location>
</feature>
<evidence type="ECO:0000256" key="10">
    <source>
        <dbReference type="ARBA" id="ARBA00022848"/>
    </source>
</evidence>
<evidence type="ECO:0000256" key="5">
    <source>
        <dbReference type="ARBA" id="ARBA00011738"/>
    </source>
</evidence>
<dbReference type="GO" id="GO:1990961">
    <property type="term" value="P:xenobiotic detoxification by transmembrane export across the plasma membrane"/>
    <property type="evidence" value="ECO:0007669"/>
    <property type="project" value="InterPro"/>
</dbReference>
<dbReference type="InterPro" id="IPR016161">
    <property type="entry name" value="Ald_DH/histidinol_DH"/>
</dbReference>
<dbReference type="PROSITE" id="PS00687">
    <property type="entry name" value="ALDEHYDE_DEHYDR_GLU"/>
    <property type="match status" value="1"/>
</dbReference>
<evidence type="ECO:0000256" key="27">
    <source>
        <dbReference type="ARBA" id="ARBA00049148"/>
    </source>
</evidence>
<comment type="catalytic activity">
    <reaction evidence="18">
        <text>(2E,6E)-farnesal + NAD(+) + H2O = (2E,6E)-farnesoate + NADH + 2 H(+)</text>
        <dbReference type="Rhea" id="RHEA:24216"/>
        <dbReference type="ChEBI" id="CHEBI:15377"/>
        <dbReference type="ChEBI" id="CHEBI:15378"/>
        <dbReference type="ChEBI" id="CHEBI:15894"/>
        <dbReference type="ChEBI" id="CHEBI:57540"/>
        <dbReference type="ChEBI" id="CHEBI:57945"/>
        <dbReference type="ChEBI" id="CHEBI:83276"/>
        <dbReference type="EC" id="1.2.1.94"/>
    </reaction>
</comment>
<feature type="transmembrane region" description="Helical" evidence="31">
    <location>
        <begin position="217"/>
        <end position="237"/>
    </location>
</feature>
<dbReference type="PANTHER" id="PTHR43570:SF9">
    <property type="entry name" value="ALDEHYDE DEHYDROGENASE FAMILY 3 MEMBER A2"/>
    <property type="match status" value="1"/>
</dbReference>
<keyword evidence="7 31" id="KW-0812">Transmembrane</keyword>
<feature type="transmembrane region" description="Helical" evidence="31">
    <location>
        <begin position="185"/>
        <end position="205"/>
    </location>
</feature>
<feature type="transmembrane region" description="Helical" evidence="31">
    <location>
        <begin position="258"/>
        <end position="277"/>
    </location>
</feature>
<keyword evidence="12 30" id="KW-0560">Oxidoreductase</keyword>
<evidence type="ECO:0000256" key="23">
    <source>
        <dbReference type="ARBA" id="ARBA00048806"/>
    </source>
</evidence>
<evidence type="ECO:0000256" key="20">
    <source>
        <dbReference type="ARBA" id="ARBA00048322"/>
    </source>
</evidence>
<dbReference type="GO" id="GO:0120553">
    <property type="term" value="F:farnesal dehydrogenase (NAD+) activity"/>
    <property type="evidence" value="ECO:0007669"/>
    <property type="project" value="UniProtKB-EC"/>
</dbReference>
<dbReference type="GO" id="GO:0042910">
    <property type="term" value="F:xenobiotic transmembrane transporter activity"/>
    <property type="evidence" value="ECO:0007669"/>
    <property type="project" value="InterPro"/>
</dbReference>
<dbReference type="InterPro" id="IPR016162">
    <property type="entry name" value="Ald_DH_N"/>
</dbReference>
<feature type="transmembrane region" description="Helical" evidence="31">
    <location>
        <begin position="37"/>
        <end position="62"/>
    </location>
</feature>
<evidence type="ECO:0000256" key="22">
    <source>
        <dbReference type="ARBA" id="ARBA00048648"/>
    </source>
</evidence>
<dbReference type="InterPro" id="IPR016160">
    <property type="entry name" value="Ald_DH_CS_CYS"/>
</dbReference>
<evidence type="ECO:0000259" key="32">
    <source>
        <dbReference type="Pfam" id="PF00171"/>
    </source>
</evidence>
<evidence type="ECO:0000256" key="26">
    <source>
        <dbReference type="ARBA" id="ARBA00048972"/>
    </source>
</evidence>
<dbReference type="InterPro" id="IPR002528">
    <property type="entry name" value="MATE_fam"/>
</dbReference>
<dbReference type="AlphaFoldDB" id="A0A836D1N9"/>
<evidence type="ECO:0000256" key="4">
    <source>
        <dbReference type="ARBA" id="ARBA00010199"/>
    </source>
</evidence>
<comment type="catalytic activity">
    <reaction evidence="22">
        <text>octadecanal + NAD(+) + H2O = octadecanoate + NADH + 2 H(+)</text>
        <dbReference type="Rhea" id="RHEA:44020"/>
        <dbReference type="ChEBI" id="CHEBI:15377"/>
        <dbReference type="ChEBI" id="CHEBI:15378"/>
        <dbReference type="ChEBI" id="CHEBI:17034"/>
        <dbReference type="ChEBI" id="CHEBI:25629"/>
        <dbReference type="ChEBI" id="CHEBI:57540"/>
        <dbReference type="ChEBI" id="CHEBI:57945"/>
    </reaction>
</comment>
<feature type="active site" evidence="29">
    <location>
        <position position="752"/>
    </location>
</feature>
<dbReference type="InterPro" id="IPR012394">
    <property type="entry name" value="Aldehyde_DH_NAD(P)"/>
</dbReference>
<feature type="transmembrane region" description="Helical" evidence="31">
    <location>
        <begin position="297"/>
        <end position="318"/>
    </location>
</feature>
<accession>A0A836D1N9</accession>
<feature type="transmembrane region" description="Helical" evidence="31">
    <location>
        <begin position="112"/>
        <end position="134"/>
    </location>
</feature>
<dbReference type="FunFam" id="3.40.605.10:FF:000004">
    <property type="entry name" value="Aldehyde dehydrogenase"/>
    <property type="match status" value="1"/>
</dbReference>
<evidence type="ECO:0000256" key="15">
    <source>
        <dbReference type="ARBA" id="ARBA00023136"/>
    </source>
</evidence>
<dbReference type="Gene3D" id="3.40.309.10">
    <property type="entry name" value="Aldehyde Dehydrogenase, Chain A, domain 2"/>
    <property type="match status" value="1"/>
</dbReference>
<evidence type="ECO:0000256" key="30">
    <source>
        <dbReference type="RuleBase" id="RU003345"/>
    </source>
</evidence>
<dbReference type="InterPro" id="IPR015590">
    <property type="entry name" value="Aldehyde_DH_dom"/>
</dbReference>
<dbReference type="Proteomes" id="UP000664991">
    <property type="component" value="Unassembled WGS sequence"/>
</dbReference>
<comment type="catalytic activity">
    <reaction evidence="25">
        <text>a fatty aldehyde + NAD(+) + H2O = a fatty acid + NADH + 2 H(+)</text>
        <dbReference type="Rhea" id="RHEA:49832"/>
        <dbReference type="ChEBI" id="CHEBI:15377"/>
        <dbReference type="ChEBI" id="CHEBI:15378"/>
        <dbReference type="ChEBI" id="CHEBI:28868"/>
        <dbReference type="ChEBI" id="CHEBI:35746"/>
        <dbReference type="ChEBI" id="CHEBI:57540"/>
        <dbReference type="ChEBI" id="CHEBI:57945"/>
    </reaction>
</comment>
<dbReference type="SUPFAM" id="SSF53720">
    <property type="entry name" value="ALDH-like"/>
    <property type="match status" value="1"/>
</dbReference>
<evidence type="ECO:0000256" key="12">
    <source>
        <dbReference type="ARBA" id="ARBA00023002"/>
    </source>
</evidence>
<comment type="catalytic activity">
    <reaction evidence="24">
        <text>(2E)-hexadecenal + NAD(+) + H2O = (E)-hexadec-2-enoate + NADH + 2 H(+)</text>
        <dbReference type="Rhea" id="RHEA:36135"/>
        <dbReference type="ChEBI" id="CHEBI:15377"/>
        <dbReference type="ChEBI" id="CHEBI:15378"/>
        <dbReference type="ChEBI" id="CHEBI:17585"/>
        <dbReference type="ChEBI" id="CHEBI:57540"/>
        <dbReference type="ChEBI" id="CHEBI:57945"/>
        <dbReference type="ChEBI" id="CHEBI:72745"/>
    </reaction>
</comment>
<dbReference type="InterPro" id="IPR016163">
    <property type="entry name" value="Ald_DH_C"/>
</dbReference>
<keyword evidence="9" id="KW-0276">Fatty acid metabolism</keyword>
<dbReference type="FunFam" id="3.40.309.10:FF:000003">
    <property type="entry name" value="Aldehyde dehydrogenase"/>
    <property type="match status" value="1"/>
</dbReference>
<comment type="similarity">
    <text evidence="4 31">Belongs to the multi antimicrobial extrusion (MATE) (TC 2.A.66.1) family.</text>
</comment>
<feature type="transmembrane region" description="Helical" evidence="31">
    <location>
        <begin position="74"/>
        <end position="100"/>
    </location>
</feature>
<dbReference type="GO" id="GO:0005789">
    <property type="term" value="C:endoplasmic reticulum membrane"/>
    <property type="evidence" value="ECO:0007669"/>
    <property type="project" value="UniProtKB-SubCell"/>
</dbReference>
<feature type="domain" description="Aldehyde dehydrogenase" evidence="32">
    <location>
        <begin position="546"/>
        <end position="966"/>
    </location>
</feature>
<keyword evidence="10" id="KW-0492">Microsome</keyword>
<comment type="catalytic activity">
    <reaction evidence="23">
        <text>octanal + NAD(+) + H2O = octanoate + NADH + 2 H(+)</text>
        <dbReference type="Rhea" id="RHEA:44100"/>
        <dbReference type="ChEBI" id="CHEBI:15377"/>
        <dbReference type="ChEBI" id="CHEBI:15378"/>
        <dbReference type="ChEBI" id="CHEBI:17935"/>
        <dbReference type="ChEBI" id="CHEBI:25646"/>
        <dbReference type="ChEBI" id="CHEBI:57540"/>
        <dbReference type="ChEBI" id="CHEBI:57945"/>
    </reaction>
</comment>
<evidence type="ECO:0000256" key="2">
    <source>
        <dbReference type="ARBA" id="ARBA00004524"/>
    </source>
</evidence>
<dbReference type="Pfam" id="PF00171">
    <property type="entry name" value="Aldedh"/>
    <property type="match status" value="1"/>
</dbReference>
<comment type="subunit">
    <text evidence="5">Homodimer.</text>
</comment>
<dbReference type="Pfam" id="PF01554">
    <property type="entry name" value="MatE"/>
    <property type="match status" value="2"/>
</dbReference>
<reference evidence="33 34" key="1">
    <citation type="submission" date="2020-12" db="EMBL/GenBank/DDBJ databases">
        <title>De novo assembly of Tibetan sheep genome.</title>
        <authorList>
            <person name="Li X."/>
        </authorList>
    </citation>
    <scope>NUCLEOTIDE SEQUENCE [LARGE SCALE GENOMIC DNA]</scope>
    <source>
        <tissue evidence="33">Heart</tissue>
    </source>
</reference>
<evidence type="ECO:0000256" key="21">
    <source>
        <dbReference type="ARBA" id="ARBA00048607"/>
    </source>
</evidence>
<evidence type="ECO:0000313" key="34">
    <source>
        <dbReference type="Proteomes" id="UP000664991"/>
    </source>
</evidence>
<feature type="transmembrane region" description="Helical" evidence="31">
    <location>
        <begin position="436"/>
        <end position="458"/>
    </location>
</feature>
<evidence type="ECO:0000256" key="13">
    <source>
        <dbReference type="ARBA" id="ARBA00023027"/>
    </source>
</evidence>
<evidence type="ECO:0000256" key="6">
    <source>
        <dbReference type="ARBA" id="ARBA00022553"/>
    </source>
</evidence>